<dbReference type="PANTHER" id="PTHR11496:SF104">
    <property type="entry name" value="3-DEOXY-ALPHA-D-MANNO-OCTULOSONATE 8-OXIDASE"/>
    <property type="match status" value="1"/>
</dbReference>
<dbReference type="Pfam" id="PF00465">
    <property type="entry name" value="Fe-ADH"/>
    <property type="match status" value="1"/>
</dbReference>
<dbReference type="GO" id="GO:0046872">
    <property type="term" value="F:metal ion binding"/>
    <property type="evidence" value="ECO:0007669"/>
    <property type="project" value="InterPro"/>
</dbReference>
<dbReference type="Gene3D" id="1.20.1090.10">
    <property type="entry name" value="Dehydroquinate synthase-like - alpha domain"/>
    <property type="match status" value="1"/>
</dbReference>
<dbReference type="PROSITE" id="PS00913">
    <property type="entry name" value="ADH_IRON_1"/>
    <property type="match status" value="1"/>
</dbReference>
<dbReference type="Pfam" id="PF25137">
    <property type="entry name" value="ADH_Fe_C"/>
    <property type="match status" value="1"/>
</dbReference>
<evidence type="ECO:0000313" key="4">
    <source>
        <dbReference type="EMBL" id="QEK77809.1"/>
    </source>
</evidence>
<dbReference type="SUPFAM" id="SSF56796">
    <property type="entry name" value="Dehydroquinate synthase-like"/>
    <property type="match status" value="1"/>
</dbReference>
<sequence length="390" mass="42908">MFEISIYLPTEIVFGPGKLEMLPKLVKKHGLSGKALIVTGRRSTKETGVLYRVQELLKQAGVESIVFDKIIPNPISTHVDEGAEIARKENVSFVVGLGGGSAIDSAKAIAMTAASGGKYWDYVPAVGGGKKPTGALPIVAIPTTHGTGTEADPYAVITNPETKEKQGIGYDVLFPKFSIVDPELMLTLPKDQTVYTSMDAFYHSIEAFLNVRANPYSDVLALDSMRRIVTYLPLAYENLRNLEARTQLAWASTEAGITETVTGVVANHALEHGLSGFYPEVPHGLGLCILGPYLFEYILDYAYEKLAIVGREVFGVYEPNDRKAAELAIKKLRDFQSLFGVNKKLRELGVKEEDIPEMARTAYRMMKPVIEATPGDLKVEDLEEIYRRAY</sequence>
<dbReference type="CDD" id="cd08185">
    <property type="entry name" value="Fe-ADH-like"/>
    <property type="match status" value="1"/>
</dbReference>
<reference evidence="4 5" key="1">
    <citation type="submission" date="2017-08" db="EMBL/GenBank/DDBJ databases">
        <title>Resequencing and Reannotation of the genome of Pyrococcus furiosus type strain DSM3638.</title>
        <authorList>
            <person name="Reichelt R.M."/>
            <person name="Bunk B."/>
        </authorList>
    </citation>
    <scope>NUCLEOTIDE SEQUENCE [LARGE SCALE GENOMIC DNA]</scope>
    <source>
        <strain evidence="4 5">DSM 3638</strain>
    </source>
</reference>
<feature type="domain" description="Alcohol dehydrogenase iron-type/glycerol dehydrogenase GldA" evidence="2">
    <location>
        <begin position="9"/>
        <end position="182"/>
    </location>
</feature>
<evidence type="ECO:0000256" key="1">
    <source>
        <dbReference type="ARBA" id="ARBA00023002"/>
    </source>
</evidence>
<evidence type="ECO:0000259" key="3">
    <source>
        <dbReference type="Pfam" id="PF25137"/>
    </source>
</evidence>
<dbReference type="FunFam" id="3.40.50.1970:FF:000003">
    <property type="entry name" value="Alcohol dehydrogenase, iron-containing"/>
    <property type="match status" value="1"/>
</dbReference>
<dbReference type="SMR" id="A0A5C0XMD7"/>
<dbReference type="InterPro" id="IPR056798">
    <property type="entry name" value="ADH_Fe_C"/>
</dbReference>
<dbReference type="Gene3D" id="3.40.50.1970">
    <property type="match status" value="1"/>
</dbReference>
<evidence type="ECO:0000313" key="5">
    <source>
        <dbReference type="Proteomes" id="UP000324354"/>
    </source>
</evidence>
<dbReference type="Proteomes" id="UP000324354">
    <property type="component" value="Chromosome"/>
</dbReference>
<gene>
    <name evidence="4" type="ORF">PFDSM3638_00305</name>
</gene>
<feature type="domain" description="Fe-containing alcohol dehydrogenase-like C-terminal" evidence="3">
    <location>
        <begin position="193"/>
        <end position="390"/>
    </location>
</feature>
<dbReference type="AlphaFoldDB" id="A0A5C0XMD7"/>
<dbReference type="GeneID" id="13301033"/>
<name>A0A5C0XMD7_PYRFU</name>
<dbReference type="GO" id="GO:0004022">
    <property type="term" value="F:alcohol dehydrogenase (NAD+) activity"/>
    <property type="evidence" value="ECO:0007669"/>
    <property type="project" value="TreeGrafter"/>
</dbReference>
<keyword evidence="1" id="KW-0560">Oxidoreductase</keyword>
<dbReference type="InterPro" id="IPR001670">
    <property type="entry name" value="ADH_Fe/GldA"/>
</dbReference>
<organism evidence="4 5">
    <name type="scientific">Pyrococcus furiosus (strain ATCC 43587 / DSM 3638 / JCM 8422 / Vc1)</name>
    <dbReference type="NCBI Taxonomy" id="186497"/>
    <lineage>
        <taxon>Archaea</taxon>
        <taxon>Methanobacteriati</taxon>
        <taxon>Methanobacteriota</taxon>
        <taxon>Thermococci</taxon>
        <taxon>Thermococcales</taxon>
        <taxon>Thermococcaceae</taxon>
        <taxon>Pyrococcus</taxon>
    </lineage>
</organism>
<dbReference type="PANTHER" id="PTHR11496">
    <property type="entry name" value="ALCOHOL DEHYDROGENASE"/>
    <property type="match status" value="1"/>
</dbReference>
<dbReference type="InterPro" id="IPR039697">
    <property type="entry name" value="Alcohol_dehydrogenase_Fe"/>
</dbReference>
<protein>
    <submittedName>
        <fullName evidence="4">Alcohol dehydrogenase</fullName>
    </submittedName>
</protein>
<dbReference type="RefSeq" id="WP_011011187.1">
    <property type="nucleotide sequence ID" value="NC_003413.1"/>
</dbReference>
<dbReference type="InterPro" id="IPR018211">
    <property type="entry name" value="ADH_Fe_CS"/>
</dbReference>
<proteinExistence type="predicted"/>
<accession>A0A5C0XMD7</accession>
<evidence type="ECO:0000259" key="2">
    <source>
        <dbReference type="Pfam" id="PF00465"/>
    </source>
</evidence>
<dbReference type="OrthoDB" id="57329at2157"/>
<dbReference type="GeneID" id="41711863"/>
<dbReference type="EMBL" id="CP023154">
    <property type="protein sequence ID" value="QEK77809.1"/>
    <property type="molecule type" value="Genomic_DNA"/>
</dbReference>
<dbReference type="FunFam" id="1.20.1090.10:FF:000029">
    <property type="entry name" value="Iron-containing alcohol dehydrogenase"/>
    <property type="match status" value="1"/>
</dbReference>